<dbReference type="RefSeq" id="WP_011973949.1">
    <property type="nucleotide sequence ID" value="NC_009635.1"/>
</dbReference>
<accession>A6UWE5</accession>
<evidence type="ECO:0000313" key="2">
    <source>
        <dbReference type="Proteomes" id="UP000001106"/>
    </source>
</evidence>
<gene>
    <name evidence="1" type="ordered locus">Maeo_1241</name>
</gene>
<dbReference type="KEGG" id="mae:Maeo_1241"/>
<dbReference type="STRING" id="419665.Maeo_1241"/>
<dbReference type="OrthoDB" id="65891at2157"/>
<reference evidence="1" key="1">
    <citation type="submission" date="2007-06" db="EMBL/GenBank/DDBJ databases">
        <title>Complete sequence of Methanococcus aeolicus Nankai-3.</title>
        <authorList>
            <consortium name="US DOE Joint Genome Institute"/>
            <person name="Copeland A."/>
            <person name="Lucas S."/>
            <person name="Lapidus A."/>
            <person name="Barry K."/>
            <person name="Glavina del Rio T."/>
            <person name="Dalin E."/>
            <person name="Tice H."/>
            <person name="Pitluck S."/>
            <person name="Chain P."/>
            <person name="Malfatti S."/>
            <person name="Shin M."/>
            <person name="Vergez L."/>
            <person name="Schmutz J."/>
            <person name="Larimer F."/>
            <person name="Land M."/>
            <person name="Hauser L."/>
            <person name="Kyrpides N."/>
            <person name="Lykidis A."/>
            <person name="Sieprawska-Lupa M."/>
            <person name="Whitman W.B."/>
            <person name="Richardson P."/>
        </authorList>
    </citation>
    <scope>NUCLEOTIDE SEQUENCE [LARGE SCALE GENOMIC DNA]</scope>
    <source>
        <strain evidence="1">Nankai-3</strain>
    </source>
</reference>
<dbReference type="HOGENOM" id="CLU_375829_0_0_2"/>
<dbReference type="AlphaFoldDB" id="A6UWE5"/>
<dbReference type="Proteomes" id="UP000001106">
    <property type="component" value="Chromosome"/>
</dbReference>
<organism evidence="1 2">
    <name type="scientific">Methanococcus aeolicus (strain ATCC BAA-1280 / DSM 17508 / OCM 812 / Nankai-3)</name>
    <dbReference type="NCBI Taxonomy" id="419665"/>
    <lineage>
        <taxon>Archaea</taxon>
        <taxon>Methanobacteriati</taxon>
        <taxon>Methanobacteriota</taxon>
        <taxon>Methanomada group</taxon>
        <taxon>Methanococci</taxon>
        <taxon>Methanococcales</taxon>
        <taxon>Methanococcaceae</taxon>
        <taxon>Methanococcus</taxon>
    </lineage>
</organism>
<dbReference type="EMBL" id="CP000743">
    <property type="protein sequence ID" value="ABR56817.1"/>
    <property type="molecule type" value="Genomic_DNA"/>
</dbReference>
<dbReference type="GeneID" id="5327146"/>
<name>A6UWE5_META3</name>
<dbReference type="eggNOG" id="arCOG09564">
    <property type="taxonomic scope" value="Archaea"/>
</dbReference>
<evidence type="ECO:0000313" key="1">
    <source>
        <dbReference type="EMBL" id="ABR56817.1"/>
    </source>
</evidence>
<protein>
    <submittedName>
        <fullName evidence="1">Uncharacterized protein</fullName>
    </submittedName>
</protein>
<sequence>MKYNFYIYPGGNAKKIILNPILKDASIYEINPNGAGGEYLIKPNIVSEYLINPILKNAVNYAINPTGEVKGYLIKPNIVSDYLINPILKNAVNYIINPSNEVRENLVIPDNNVLEVELSGSGNPITQLFTSASHQYNITPSSVVSEYLIKPSVVSEYLINPILKDASIYEINPNGAGSEYLIKPNIVSEYLINPILKNAVNYAINPTGEVKGYLINPTLKDALIYGINPSNKVRENLVIPDDNNILEYIIKPTASFYIYPNGNVDDFKIIPYYKLFGGGAHEYNTANTYTTTFVGNEIFSSSTENFEVPNLLDIIDYPFNIPNFNISDIKIYTGYLYFNLTIETFGYGLWRGSNLCSAPSSIMVFPSAYKLNNGNTYWGTDIQPNMGSIKNSHIGFFGSKRRDLLAEWGIDDAQYIQFIKNMALEWMKLMSDYGTEWNNHLLDTPKTVNIARGMEYASNVMDAVSSYGVEGLMQLGKEKIGNTYEEIKDNPETLLYIGLSYAVEEVAGAVLAGVGLSAGLAFAGALLVGVTFPIDQLMDDWKEWKKTHGTGWQSYAGFACNYIDPTNPDGLWHDWAENCLDLAGSIADWLGLNPSEKSWDDWYNELSEYSYNSIIGEELEEISFMVRDCGYSTASYDGWLMKKYHLVNANSFQTPQYELKQMISLPNGDIFLKPLDFNADKLFNRPFTSLIILKNWEKDYPLLSQVIENNDISTFYICSSYPSYIQMQLFNIPKIKLG</sequence>
<keyword evidence="2" id="KW-1185">Reference proteome</keyword>
<proteinExistence type="predicted"/>